<dbReference type="PANTHER" id="PTHR46261:SF35">
    <property type="entry name" value="HIGH MOBILITY GROUP B PROTEIN 4-RELATED"/>
    <property type="match status" value="1"/>
</dbReference>
<comment type="caution">
    <text evidence="8">The sequence shown here is derived from an EMBL/GenBank/DDBJ whole genome shotgun (WGS) entry which is preliminary data.</text>
</comment>
<dbReference type="GO" id="GO:0005634">
    <property type="term" value="C:nucleus"/>
    <property type="evidence" value="ECO:0007669"/>
    <property type="project" value="UniProtKB-SubCell"/>
</dbReference>
<proteinExistence type="inferred from homology"/>
<keyword evidence="4 5" id="KW-0539">Nucleus</keyword>
<sequence>MSLFTSFFGCFFPKSGSRISSIDAHQISKKRLKSGEKDLNRRQTNQKKKALTFVHRSREMKGGETKAQAKSTDDRLKTRGKKAGKKVKDPNKPKRPPSAFFVFLEGFRKEFNLANPDNKSVGAVGKAAGAKWKSMTTEDKAPYVAKAETKKTEYAKTMQKYNMKLASGTSTAGDDDSDKSKSEVNDEEDAASDEEEDDD</sequence>
<evidence type="ECO:0000259" key="7">
    <source>
        <dbReference type="PROSITE" id="PS50118"/>
    </source>
</evidence>
<evidence type="ECO:0000256" key="3">
    <source>
        <dbReference type="ARBA" id="ARBA00023125"/>
    </source>
</evidence>
<dbReference type="AlphaFoldDB" id="A0A8X7TIS6"/>
<dbReference type="EMBL" id="JAAMPC010000211">
    <property type="protein sequence ID" value="KAG2243362.1"/>
    <property type="molecule type" value="Genomic_DNA"/>
</dbReference>
<organism evidence="8 9">
    <name type="scientific">Brassica carinata</name>
    <name type="common">Ethiopian mustard</name>
    <name type="synonym">Abyssinian cabbage</name>
    <dbReference type="NCBI Taxonomy" id="52824"/>
    <lineage>
        <taxon>Eukaryota</taxon>
        <taxon>Viridiplantae</taxon>
        <taxon>Streptophyta</taxon>
        <taxon>Embryophyta</taxon>
        <taxon>Tracheophyta</taxon>
        <taxon>Spermatophyta</taxon>
        <taxon>Magnoliopsida</taxon>
        <taxon>eudicotyledons</taxon>
        <taxon>Gunneridae</taxon>
        <taxon>Pentapetalae</taxon>
        <taxon>rosids</taxon>
        <taxon>malvids</taxon>
        <taxon>Brassicales</taxon>
        <taxon>Brassicaceae</taxon>
        <taxon>Brassiceae</taxon>
        <taxon>Brassica</taxon>
    </lineage>
</organism>
<dbReference type="GO" id="GO:0003682">
    <property type="term" value="F:chromatin binding"/>
    <property type="evidence" value="ECO:0007669"/>
    <property type="project" value="UniProtKB-ARBA"/>
</dbReference>
<dbReference type="Pfam" id="PF00505">
    <property type="entry name" value="HMG_box"/>
    <property type="match status" value="1"/>
</dbReference>
<evidence type="ECO:0000256" key="1">
    <source>
        <dbReference type="ARBA" id="ARBA00004123"/>
    </source>
</evidence>
<dbReference type="GO" id="GO:0006325">
    <property type="term" value="P:chromatin organization"/>
    <property type="evidence" value="ECO:0007669"/>
    <property type="project" value="UniProtKB-ARBA"/>
</dbReference>
<accession>A0A8X7TIS6</accession>
<dbReference type="CDD" id="cd22005">
    <property type="entry name" value="HMG-box_AtHMGB1-like"/>
    <property type="match status" value="1"/>
</dbReference>
<feature type="region of interest" description="Disordered" evidence="6">
    <location>
        <begin position="165"/>
        <end position="199"/>
    </location>
</feature>
<protein>
    <recommendedName>
        <fullName evidence="7">HMG box domain-containing protein</fullName>
    </recommendedName>
</protein>
<evidence type="ECO:0000256" key="4">
    <source>
        <dbReference type="ARBA" id="ARBA00023242"/>
    </source>
</evidence>
<dbReference type="SMART" id="SM00398">
    <property type="entry name" value="HMG"/>
    <property type="match status" value="1"/>
</dbReference>
<reference evidence="8 9" key="1">
    <citation type="submission" date="2020-02" db="EMBL/GenBank/DDBJ databases">
        <authorList>
            <person name="Ma Q."/>
            <person name="Huang Y."/>
            <person name="Song X."/>
            <person name="Pei D."/>
        </authorList>
    </citation>
    <scope>NUCLEOTIDE SEQUENCE [LARGE SCALE GENOMIC DNA]</scope>
    <source>
        <strain evidence="8">Sxm20200214</strain>
        <tissue evidence="8">Leaf</tissue>
    </source>
</reference>
<feature type="DNA-binding region" description="HMG box" evidence="5">
    <location>
        <begin position="93"/>
        <end position="162"/>
    </location>
</feature>
<dbReference type="InterPro" id="IPR009071">
    <property type="entry name" value="HMG_box_dom"/>
</dbReference>
<dbReference type="Proteomes" id="UP000886595">
    <property type="component" value="Unassembled WGS sequence"/>
</dbReference>
<evidence type="ECO:0000256" key="6">
    <source>
        <dbReference type="SAM" id="MobiDB-lite"/>
    </source>
</evidence>
<dbReference type="GO" id="GO:0030527">
    <property type="term" value="F:structural constituent of chromatin"/>
    <property type="evidence" value="ECO:0007669"/>
    <property type="project" value="UniProtKB-ARBA"/>
</dbReference>
<dbReference type="InterPro" id="IPR031061">
    <property type="entry name" value="HMGB_plant"/>
</dbReference>
<gene>
    <name evidence="8" type="ORF">Bca52824_094782</name>
</gene>
<comment type="similarity">
    <text evidence="2">Belongs to the HMGB family.</text>
</comment>
<keyword evidence="3 5" id="KW-0238">DNA-binding</keyword>
<dbReference type="SUPFAM" id="SSF47095">
    <property type="entry name" value="HMG-box"/>
    <property type="match status" value="1"/>
</dbReference>
<evidence type="ECO:0000256" key="2">
    <source>
        <dbReference type="ARBA" id="ARBA00008774"/>
    </source>
</evidence>
<evidence type="ECO:0000256" key="5">
    <source>
        <dbReference type="PROSITE-ProRule" id="PRU00267"/>
    </source>
</evidence>
<name>A0A8X7TIS6_BRACI</name>
<feature type="domain" description="HMG box" evidence="7">
    <location>
        <begin position="93"/>
        <end position="162"/>
    </location>
</feature>
<evidence type="ECO:0000313" key="8">
    <source>
        <dbReference type="EMBL" id="KAG2243362.1"/>
    </source>
</evidence>
<feature type="compositionally biased region" description="Acidic residues" evidence="6">
    <location>
        <begin position="185"/>
        <end position="199"/>
    </location>
</feature>
<dbReference type="GO" id="GO:0003677">
    <property type="term" value="F:DNA binding"/>
    <property type="evidence" value="ECO:0007669"/>
    <property type="project" value="UniProtKB-UniRule"/>
</dbReference>
<feature type="region of interest" description="Disordered" evidence="6">
    <location>
        <begin position="29"/>
        <end position="98"/>
    </location>
</feature>
<dbReference type="InterPro" id="IPR036910">
    <property type="entry name" value="HMG_box_dom_sf"/>
</dbReference>
<dbReference type="GO" id="GO:0000785">
    <property type="term" value="C:chromatin"/>
    <property type="evidence" value="ECO:0007669"/>
    <property type="project" value="UniProtKB-ARBA"/>
</dbReference>
<keyword evidence="9" id="KW-1185">Reference proteome</keyword>
<dbReference type="PANTHER" id="PTHR46261">
    <property type="entry name" value="HIGH MOBILITY GROUP B PROTEIN 4-RELATED"/>
    <property type="match status" value="1"/>
</dbReference>
<evidence type="ECO:0000313" key="9">
    <source>
        <dbReference type="Proteomes" id="UP000886595"/>
    </source>
</evidence>
<dbReference type="Gene3D" id="1.10.30.10">
    <property type="entry name" value="High mobility group box domain"/>
    <property type="match status" value="1"/>
</dbReference>
<dbReference type="OrthoDB" id="1919336at2759"/>
<comment type="subcellular location">
    <subcellularLocation>
        <location evidence="1">Nucleus</location>
    </subcellularLocation>
</comment>
<dbReference type="PROSITE" id="PS50118">
    <property type="entry name" value="HMG_BOX_2"/>
    <property type="match status" value="1"/>
</dbReference>